<feature type="compositionally biased region" description="Pro residues" evidence="1">
    <location>
        <begin position="50"/>
        <end position="60"/>
    </location>
</feature>
<feature type="compositionally biased region" description="Pro residues" evidence="1">
    <location>
        <begin position="177"/>
        <end position="189"/>
    </location>
</feature>
<feature type="compositionally biased region" description="Low complexity" evidence="1">
    <location>
        <begin position="21"/>
        <end position="31"/>
    </location>
</feature>
<gene>
    <name evidence="3" type="ORF">EK0264_14300</name>
</gene>
<feature type="compositionally biased region" description="Low complexity" evidence="1">
    <location>
        <begin position="85"/>
        <end position="116"/>
    </location>
</feature>
<dbReference type="EMBL" id="CP047156">
    <property type="protein sequence ID" value="QHC01338.1"/>
    <property type="molecule type" value="Genomic_DNA"/>
</dbReference>
<dbReference type="RefSeq" id="WP_159546475.1">
    <property type="nucleotide sequence ID" value="NZ_CP047156.1"/>
</dbReference>
<organism evidence="3 4">
    <name type="scientific">Epidermidibacterium keratini</name>
    <dbReference type="NCBI Taxonomy" id="1891644"/>
    <lineage>
        <taxon>Bacteria</taxon>
        <taxon>Bacillati</taxon>
        <taxon>Actinomycetota</taxon>
        <taxon>Actinomycetes</taxon>
        <taxon>Sporichthyales</taxon>
        <taxon>Sporichthyaceae</taxon>
        <taxon>Epidermidibacterium</taxon>
    </lineage>
</organism>
<dbReference type="InParanoid" id="A0A7L4YQK4"/>
<dbReference type="Proteomes" id="UP000463857">
    <property type="component" value="Chromosome"/>
</dbReference>
<feature type="region of interest" description="Disordered" evidence="1">
    <location>
        <begin position="166"/>
        <end position="203"/>
    </location>
</feature>
<feature type="compositionally biased region" description="Low complexity" evidence="1">
    <location>
        <begin position="1"/>
        <end position="14"/>
    </location>
</feature>
<feature type="transmembrane region" description="Helical" evidence="2">
    <location>
        <begin position="421"/>
        <end position="441"/>
    </location>
</feature>
<evidence type="ECO:0000313" key="4">
    <source>
        <dbReference type="Proteomes" id="UP000463857"/>
    </source>
</evidence>
<feature type="region of interest" description="Disordered" evidence="1">
    <location>
        <begin position="1"/>
        <end position="120"/>
    </location>
</feature>
<name>A0A7L4YQK4_9ACTN</name>
<reference evidence="3 4" key="1">
    <citation type="journal article" date="2018" name="Int. J. Syst. Evol. Microbiol.">
        <title>Epidermidibacterium keratini gen. nov., sp. nov., a member of the family Sporichthyaceae, isolated from keratin epidermis.</title>
        <authorList>
            <person name="Lee D.G."/>
            <person name="Trujillo M.E."/>
            <person name="Kang S."/>
            <person name="Nam J.J."/>
            <person name="Kim Y.J."/>
        </authorList>
    </citation>
    <scope>NUCLEOTIDE SEQUENCE [LARGE SCALE GENOMIC DNA]</scope>
    <source>
        <strain evidence="3 4">EPI-7</strain>
    </source>
</reference>
<keyword evidence="4" id="KW-1185">Reference proteome</keyword>
<keyword evidence="2" id="KW-1133">Transmembrane helix</keyword>
<protein>
    <recommendedName>
        <fullName evidence="5">LPXTG cell wall anchor domain-containing protein</fullName>
    </recommendedName>
</protein>
<sequence>MPSATAEQAAPTSAAEDEAAADQAATESTGAEAPGSAPQEPEPTDTQQPEPEPQTTPPAEPETTAPPSATGPQTTAPPSEPETNEPPATSTEPTPTEPTQTEPTPTEPTPTETTTPDKVWVCKYVGTPGVDEQLQTGDNPISVDTSSLSGFTGTFPYEFNDAQGRSVAIGYDDGGPEPSPSQCPPPGGPSEPEEIPVPAQPDVTDPCGPDNATWTVPADTDEITWSIDDDGNLTATTNEGYVFDDGTTSHSYGEATDSGVECVAAAPSVTAEMMACYDVDSDDSQISGTVTNVADESGMSESYVLVLLSAADGQVIDEELFADVPDGESMTFEVSGAAAGVYVLAVTDPATGEVLASTSVTVVACETTPPVVTPPTHEPPEVTVVVTWPAPPGTSVQPGPAGQANANAASGGTLPYTGVDALGIGAAALLLIGVGGSLLVAGRRRH</sequence>
<evidence type="ECO:0000256" key="1">
    <source>
        <dbReference type="SAM" id="MobiDB-lite"/>
    </source>
</evidence>
<evidence type="ECO:0000313" key="3">
    <source>
        <dbReference type="EMBL" id="QHC01338.1"/>
    </source>
</evidence>
<keyword evidence="2" id="KW-0472">Membrane</keyword>
<accession>A0A7L4YQK4</accession>
<proteinExistence type="predicted"/>
<dbReference type="AlphaFoldDB" id="A0A7L4YQK4"/>
<evidence type="ECO:0008006" key="5">
    <source>
        <dbReference type="Google" id="ProtNLM"/>
    </source>
</evidence>
<evidence type="ECO:0000256" key="2">
    <source>
        <dbReference type="SAM" id="Phobius"/>
    </source>
</evidence>
<dbReference type="KEGG" id="eke:EK0264_14300"/>
<keyword evidence="2" id="KW-0812">Transmembrane</keyword>
<dbReference type="OrthoDB" id="3740575at2"/>